<dbReference type="OrthoDB" id="3699854at2759"/>
<dbReference type="AlphaFoldDB" id="G7E0L8"/>
<sequence>MHHQPQDQERAINLSILFVSGPGEFPRVDFNLAIVLPPEPRLKDFSLGANAVISIKPALIPSRHRLLSRLQRYLISILGRCFRSSPSSVNPRISPLATEYECPQLPLFIITASPRQPTKQRRCPILLFHANRSKPTRRTEATSAPTKRRGPARPSRSSTTSFLTATTLIYAIGAGITAAAGTRLALQLILTQKSPTLLFIVTISPNRDGIICAPAALLRSEGRFSGPLSGTKPLFPVTRRHHGKPLPYHRKPCDSTSYHDSPSAAKRSVDFVSNKYTPSVASRGFSACISSRITTVIHVARNHQINYN</sequence>
<feature type="compositionally biased region" description="Basic residues" evidence="1">
    <location>
        <begin position="238"/>
        <end position="250"/>
    </location>
</feature>
<reference evidence="2 3" key="1">
    <citation type="journal article" date="2011" name="J. Gen. Appl. Microbiol.">
        <title>Draft genome sequencing of the enigmatic basidiomycete Mixia osmundae.</title>
        <authorList>
            <person name="Nishida H."/>
            <person name="Nagatsuka Y."/>
            <person name="Sugiyama J."/>
        </authorList>
    </citation>
    <scope>NUCLEOTIDE SEQUENCE [LARGE SCALE GENOMIC DNA]</scope>
    <source>
        <strain evidence="3">CBS 9802 / IAM 14324 / JCM 22182 / KY 12970</strain>
    </source>
</reference>
<reference evidence="2 3" key="2">
    <citation type="journal article" date="2012" name="Open Biol.">
        <title>Characteristics of nucleosomes and linker DNA regions on the genome of the basidiomycete Mixia osmundae revealed by mono- and dinucleosome mapping.</title>
        <authorList>
            <person name="Nishida H."/>
            <person name="Kondo S."/>
            <person name="Matsumoto T."/>
            <person name="Suzuki Y."/>
            <person name="Yoshikawa H."/>
            <person name="Taylor T.D."/>
            <person name="Sugiyama J."/>
        </authorList>
    </citation>
    <scope>NUCLEOTIDE SEQUENCE [LARGE SCALE GENOMIC DNA]</scope>
    <source>
        <strain evidence="3">CBS 9802 / IAM 14324 / JCM 22182 / KY 12970</strain>
    </source>
</reference>
<comment type="caution">
    <text evidence="2">The sequence shown here is derived from an EMBL/GenBank/DDBJ whole genome shotgun (WGS) entry which is preliminary data.</text>
</comment>
<dbReference type="InParanoid" id="G7E0L8"/>
<gene>
    <name evidence="2" type="primary">Mo03044</name>
    <name evidence="2" type="ORF">E5Q_03044</name>
</gene>
<keyword evidence="3" id="KW-1185">Reference proteome</keyword>
<feature type="region of interest" description="Disordered" evidence="1">
    <location>
        <begin position="134"/>
        <end position="159"/>
    </location>
</feature>
<dbReference type="HOGENOM" id="CLU_903400_0_0_1"/>
<dbReference type="Proteomes" id="UP000009131">
    <property type="component" value="Unassembled WGS sequence"/>
</dbReference>
<feature type="region of interest" description="Disordered" evidence="1">
    <location>
        <begin position="231"/>
        <end position="261"/>
    </location>
</feature>
<evidence type="ECO:0000313" key="3">
    <source>
        <dbReference type="Proteomes" id="UP000009131"/>
    </source>
</evidence>
<name>G7E0L8_MIXOS</name>
<evidence type="ECO:0000313" key="2">
    <source>
        <dbReference type="EMBL" id="GAA96378.1"/>
    </source>
</evidence>
<dbReference type="STRING" id="764103.G7E0L8"/>
<proteinExistence type="predicted"/>
<accession>G7E0L8</accession>
<dbReference type="eggNOG" id="ENOG502SE9X">
    <property type="taxonomic scope" value="Eukaryota"/>
</dbReference>
<organism evidence="2 3">
    <name type="scientific">Mixia osmundae (strain CBS 9802 / IAM 14324 / JCM 22182 / KY 12970)</name>
    <dbReference type="NCBI Taxonomy" id="764103"/>
    <lineage>
        <taxon>Eukaryota</taxon>
        <taxon>Fungi</taxon>
        <taxon>Dikarya</taxon>
        <taxon>Basidiomycota</taxon>
        <taxon>Pucciniomycotina</taxon>
        <taxon>Mixiomycetes</taxon>
        <taxon>Mixiales</taxon>
        <taxon>Mixiaceae</taxon>
        <taxon>Mixia</taxon>
    </lineage>
</organism>
<dbReference type="EMBL" id="BABT02000083">
    <property type="protein sequence ID" value="GAA96378.1"/>
    <property type="molecule type" value="Genomic_DNA"/>
</dbReference>
<evidence type="ECO:0000256" key="1">
    <source>
        <dbReference type="SAM" id="MobiDB-lite"/>
    </source>
</evidence>
<protein>
    <submittedName>
        <fullName evidence="2">Uncharacterized protein</fullName>
    </submittedName>
</protein>